<accession>W5JQS2</accession>
<feature type="domain" description="FAS1" evidence="1">
    <location>
        <begin position="302"/>
        <end position="448"/>
    </location>
</feature>
<feature type="domain" description="FAS1" evidence="1">
    <location>
        <begin position="452"/>
        <end position="602"/>
    </location>
</feature>
<dbReference type="SMART" id="SM00554">
    <property type="entry name" value="FAS1"/>
    <property type="match status" value="4"/>
</dbReference>
<evidence type="ECO:0000313" key="4">
    <source>
        <dbReference type="Proteomes" id="UP000000673"/>
    </source>
</evidence>
<organism evidence="2">
    <name type="scientific">Anopheles darlingi</name>
    <name type="common">Mosquito</name>
    <dbReference type="NCBI Taxonomy" id="43151"/>
    <lineage>
        <taxon>Eukaryota</taxon>
        <taxon>Metazoa</taxon>
        <taxon>Ecdysozoa</taxon>
        <taxon>Arthropoda</taxon>
        <taxon>Hexapoda</taxon>
        <taxon>Insecta</taxon>
        <taxon>Pterygota</taxon>
        <taxon>Neoptera</taxon>
        <taxon>Endopterygota</taxon>
        <taxon>Diptera</taxon>
        <taxon>Nematocera</taxon>
        <taxon>Culicoidea</taxon>
        <taxon>Culicidae</taxon>
        <taxon>Anophelinae</taxon>
        <taxon>Anopheles</taxon>
    </lineage>
</organism>
<dbReference type="PANTHER" id="PTHR10900">
    <property type="entry name" value="PERIOSTIN-RELATED"/>
    <property type="match status" value="1"/>
</dbReference>
<dbReference type="Proteomes" id="UP000000673">
    <property type="component" value="Unassembled WGS sequence"/>
</dbReference>
<proteinExistence type="predicted"/>
<dbReference type="HOGENOM" id="CLU_415780_0_0_1"/>
<dbReference type="Gene3D" id="2.30.180.10">
    <property type="entry name" value="FAS1 domain"/>
    <property type="match status" value="4"/>
</dbReference>
<dbReference type="STRING" id="43151.W5JQS2"/>
<dbReference type="PROSITE" id="PS50213">
    <property type="entry name" value="FAS1"/>
    <property type="match status" value="4"/>
</dbReference>
<feature type="domain" description="FAS1" evidence="1">
    <location>
        <begin position="1"/>
        <end position="118"/>
    </location>
</feature>
<dbReference type="EnsemblMetazoa" id="ADAC002975-RA">
    <property type="protein sequence ID" value="ADAC002975-PA"/>
    <property type="gene ID" value="ADAC002975"/>
</dbReference>
<reference evidence="2" key="3">
    <citation type="journal article" date="2013" name="Nucleic Acids Res.">
        <title>The genome of Anopheles darlingi, the main neotropical malaria vector.</title>
        <authorList>
            <person name="Marinotti O."/>
            <person name="Cerqueira G.C."/>
            <person name="de Almeida L.G."/>
            <person name="Ferro M.I."/>
            <person name="Loreto E.L."/>
            <person name="Zaha A."/>
            <person name="Teixeira S.M."/>
            <person name="Wespiser A.R."/>
            <person name="Almeida E Silva A."/>
            <person name="Schlindwein A.D."/>
            <person name="Pacheco A.C."/>
            <person name="Silva A.L."/>
            <person name="Graveley B.R."/>
            <person name="Walenz B.P."/>
            <person name="Lima Bde A."/>
            <person name="Ribeiro C.A."/>
            <person name="Nunes-Silva C.G."/>
            <person name="de Carvalho C.R."/>
            <person name="Soares C.M."/>
            <person name="de Menezes C.B."/>
            <person name="Matiolli C."/>
            <person name="Caffrey D."/>
            <person name="Araujo D.A."/>
            <person name="de Oliveira D.M."/>
            <person name="Golenbock D."/>
            <person name="Grisard E.C."/>
            <person name="Fantinatti-Garboggini F."/>
            <person name="de Carvalho F.M."/>
            <person name="Barcellos F.G."/>
            <person name="Prosdocimi F."/>
            <person name="May G."/>
            <person name="Azevedo Junior G.M."/>
            <person name="Guimaraes G.M."/>
            <person name="Goldman G.H."/>
            <person name="Padilha I.Q."/>
            <person name="Batista Jda S."/>
            <person name="Ferro J.A."/>
            <person name="Ribeiro J.M."/>
            <person name="Fietto J.L."/>
            <person name="Dabbas K.M."/>
            <person name="Cerdeira L."/>
            <person name="Agnez-Lima L.F."/>
            <person name="Brocchi M."/>
            <person name="de Carvalho M.O."/>
            <person name="Teixeira Mde M."/>
            <person name="Diniz Maia Mde M."/>
            <person name="Goldman M.H."/>
            <person name="Cruz Schneider M.P."/>
            <person name="Felipe M.S."/>
            <person name="Hungria M."/>
            <person name="Nicolas M.F."/>
            <person name="Pereira M."/>
            <person name="Montes M.A."/>
            <person name="Cantao M.E."/>
            <person name="Vincentz M."/>
            <person name="Rafael M.S."/>
            <person name="Silverman N."/>
            <person name="Stoco P.H."/>
            <person name="Souza R.C."/>
            <person name="Vicentini R."/>
            <person name="Gazzinelli R.T."/>
            <person name="Neves Rde O."/>
            <person name="Silva R."/>
            <person name="Astolfi-Filho S."/>
            <person name="Maciel T.E."/>
            <person name="Urmenyi T.P."/>
            <person name="Tadei W.P."/>
            <person name="Camargo E.P."/>
            <person name="de Vasconcelos A.T."/>
        </authorList>
    </citation>
    <scope>NUCLEOTIDE SEQUENCE</scope>
</reference>
<dbReference type="GO" id="GO:0030198">
    <property type="term" value="P:extracellular matrix organization"/>
    <property type="evidence" value="ECO:0007669"/>
    <property type="project" value="TreeGrafter"/>
</dbReference>
<sequence>MNHFYSMVERDPTLMQMMKREAMTVFAPTNRAFQSFTGNMNVLYHVLPEWVPLDRLDYRLETLANRAVVYITRRKIPIESQYEVFVNNAQILDLRAANHSYRSETNKQQALYIIGDVLLSVPTFGETERLGGSSGDGVVAHRISTWDLLVHSESSFFGTFRLGPLRKQVTQQQQEHLYRGQGFHTFFLPVEQSYKPRSSLTRLDRVGLEGHVIPDRVLFTACAPYNEPLQTLAFGENVKITISFVSYGTGRDARVYVMSRTALPNARLASGTVIAQIVKANLPVSNGVVHLINRPLVVVDNKIAQALQEDEDGIFSKFYDLIADYGPDFFAALQTGSGPKTLLVPDKAAVSRIQESKYLNDRKKMMEVFRMHLIQESLPIDRIRRSSTGVIGHYATAAPNMFVYFDLQQNQQSHESIVTVEGGGVNATVLLPDITTVDGYIHVIDRVLGLPHMNVREKLETDPMLNLSYELGMLNRFNEQLNKTTRRYTFFVPRDQAWVNWFTKRTSRRLDVFLQHPDKVRSVMERHLIIADRVFRMSELKSMSPESLILPTSTNSAPLRLRVRLEDRRFFIKWKEGGNWISVFRHDIECTNGIIHVLDEPLMLDTDIPEATSSAAGGLISTRSILIIVGCTSGAPAWLLLLALARCISTIWQ</sequence>
<dbReference type="VEuPathDB" id="VectorBase:ADAR2_001622"/>
<reference evidence="2 4" key="1">
    <citation type="journal article" date="2010" name="BMC Genomics">
        <title>Combination of measures distinguishes pre-miRNAs from other stem-loops in the genome of the newly sequenced Anopheles darlingi.</title>
        <authorList>
            <person name="Mendes N.D."/>
            <person name="Freitas A.T."/>
            <person name="Vasconcelos A.T."/>
            <person name="Sagot M.F."/>
        </authorList>
    </citation>
    <scope>NUCLEOTIDE SEQUENCE</scope>
</reference>
<evidence type="ECO:0000313" key="2">
    <source>
        <dbReference type="EMBL" id="ETN65260.1"/>
    </source>
</evidence>
<dbReference type="eggNOG" id="KOG1437">
    <property type="taxonomic scope" value="Eukaryota"/>
</dbReference>
<dbReference type="SUPFAM" id="SSF82153">
    <property type="entry name" value="FAS1 domain"/>
    <property type="match status" value="4"/>
</dbReference>
<gene>
    <name evidence="2" type="ORF">AND_002975</name>
</gene>
<dbReference type="GO" id="GO:0031012">
    <property type="term" value="C:extracellular matrix"/>
    <property type="evidence" value="ECO:0007669"/>
    <property type="project" value="TreeGrafter"/>
</dbReference>
<keyword evidence="4" id="KW-1185">Reference proteome</keyword>
<dbReference type="OMA" id="MPSHTIY"/>
<dbReference type="Pfam" id="PF02469">
    <property type="entry name" value="Fasciclin"/>
    <property type="match status" value="3"/>
</dbReference>
<dbReference type="GO" id="GO:0005615">
    <property type="term" value="C:extracellular space"/>
    <property type="evidence" value="ECO:0007669"/>
    <property type="project" value="TreeGrafter"/>
</dbReference>
<dbReference type="FunCoup" id="W5JQS2">
    <property type="interactions" value="51"/>
</dbReference>
<protein>
    <submittedName>
        <fullName evidence="2">Fasciclin-1</fullName>
    </submittedName>
</protein>
<reference evidence="3" key="4">
    <citation type="submission" date="2015-06" db="UniProtKB">
        <authorList>
            <consortium name="EnsemblMetazoa"/>
        </authorList>
    </citation>
    <scope>IDENTIFICATION</scope>
</reference>
<name>W5JQS2_ANODA</name>
<dbReference type="EMBL" id="ADMH02000714">
    <property type="protein sequence ID" value="ETN65260.1"/>
    <property type="molecule type" value="Genomic_DNA"/>
</dbReference>
<evidence type="ECO:0000313" key="3">
    <source>
        <dbReference type="EnsemblMetazoa" id="ADAC002975-PA"/>
    </source>
</evidence>
<dbReference type="InterPro" id="IPR036378">
    <property type="entry name" value="FAS1_dom_sf"/>
</dbReference>
<evidence type="ECO:0000259" key="1">
    <source>
        <dbReference type="PROSITE" id="PS50213"/>
    </source>
</evidence>
<feature type="domain" description="FAS1" evidence="1">
    <location>
        <begin position="143"/>
        <end position="296"/>
    </location>
</feature>
<reference evidence="2" key="2">
    <citation type="submission" date="2010-05" db="EMBL/GenBank/DDBJ databases">
        <authorList>
            <person name="Almeida L.G."/>
            <person name="Nicolas M.F."/>
            <person name="Souza R.C."/>
            <person name="Vasconcelos A.T.R."/>
        </authorList>
    </citation>
    <scope>NUCLEOTIDE SEQUENCE</scope>
</reference>
<dbReference type="InterPro" id="IPR000782">
    <property type="entry name" value="FAS1_domain"/>
</dbReference>
<dbReference type="AlphaFoldDB" id="W5JQS2"/>
<dbReference type="InterPro" id="IPR050904">
    <property type="entry name" value="Adhesion/Biosynth-related"/>
</dbReference>
<dbReference type="GO" id="GO:0050839">
    <property type="term" value="F:cell adhesion molecule binding"/>
    <property type="evidence" value="ECO:0007669"/>
    <property type="project" value="TreeGrafter"/>
</dbReference>
<dbReference type="GO" id="GO:0007155">
    <property type="term" value="P:cell adhesion"/>
    <property type="evidence" value="ECO:0007669"/>
    <property type="project" value="TreeGrafter"/>
</dbReference>
<dbReference type="VEuPathDB" id="VectorBase:ADAC002975"/>
<dbReference type="PANTHER" id="PTHR10900:SF80">
    <property type="entry name" value="FASCICLIN-1"/>
    <property type="match status" value="1"/>
</dbReference>